<feature type="compositionally biased region" description="Basic residues" evidence="1">
    <location>
        <begin position="109"/>
        <end position="120"/>
    </location>
</feature>
<protein>
    <submittedName>
        <fullName evidence="2">Uncharacterized protein</fullName>
    </submittedName>
</protein>
<comment type="caution">
    <text evidence="2">The sequence shown here is derived from an EMBL/GenBank/DDBJ whole genome shotgun (WGS) entry which is preliminary data.</text>
</comment>
<sequence length="270" mass="31702">MDVPTCNIVYSMQKSTSTDVNNDNSIWGYCPVPRFDCEQDDNDVCDEALDKFIHRIILSASMNDKDEDIFGIVNCDDGILGPFDFKRKPRVNGEKAQERYDKSHQRSNPNRKKEPRKNKRGKTERVKGTSDDMPKGTTQQFEGKTYVHVPLEVYKKMIESEIDSKLKQIQDYYDLQYRRQEELQLESMRESIYWKDCVNRLEMNLSISYSEFDKLSRSYENIKQRINRAELKDKKNTPPHKSRRSNDKKQVKQIVRDMSGGDNNSLDTTI</sequence>
<evidence type="ECO:0000313" key="3">
    <source>
        <dbReference type="Proteomes" id="UP001347796"/>
    </source>
</evidence>
<proteinExistence type="predicted"/>
<keyword evidence="3" id="KW-1185">Reference proteome</keyword>
<organism evidence="2 3">
    <name type="scientific">Patella caerulea</name>
    <name type="common">Rayed Mediterranean limpet</name>
    <dbReference type="NCBI Taxonomy" id="87958"/>
    <lineage>
        <taxon>Eukaryota</taxon>
        <taxon>Metazoa</taxon>
        <taxon>Spiralia</taxon>
        <taxon>Lophotrochozoa</taxon>
        <taxon>Mollusca</taxon>
        <taxon>Gastropoda</taxon>
        <taxon>Patellogastropoda</taxon>
        <taxon>Patelloidea</taxon>
        <taxon>Patellidae</taxon>
        <taxon>Patella</taxon>
    </lineage>
</organism>
<dbReference type="EMBL" id="JAZGQO010000007">
    <property type="protein sequence ID" value="KAK6181668.1"/>
    <property type="molecule type" value="Genomic_DNA"/>
</dbReference>
<reference evidence="2 3" key="1">
    <citation type="submission" date="2024-01" db="EMBL/GenBank/DDBJ databases">
        <title>The genome of the rayed Mediterranean limpet Patella caerulea (Linnaeus, 1758).</title>
        <authorList>
            <person name="Anh-Thu Weber A."/>
            <person name="Halstead-Nussloch G."/>
        </authorList>
    </citation>
    <scope>NUCLEOTIDE SEQUENCE [LARGE SCALE GENOMIC DNA]</scope>
    <source>
        <strain evidence="2">AATW-2023a</strain>
        <tissue evidence="2">Whole specimen</tissue>
    </source>
</reference>
<dbReference type="Proteomes" id="UP001347796">
    <property type="component" value="Unassembled WGS sequence"/>
</dbReference>
<feature type="region of interest" description="Disordered" evidence="1">
    <location>
        <begin position="231"/>
        <end position="270"/>
    </location>
</feature>
<feature type="compositionally biased region" description="Basic and acidic residues" evidence="1">
    <location>
        <begin position="91"/>
        <end position="104"/>
    </location>
</feature>
<accession>A0AAN8JVJ6</accession>
<gene>
    <name evidence="2" type="ORF">SNE40_009479</name>
</gene>
<dbReference type="AlphaFoldDB" id="A0AAN8JVJ6"/>
<name>A0AAN8JVJ6_PATCE</name>
<feature type="compositionally biased region" description="Polar residues" evidence="1">
    <location>
        <begin position="261"/>
        <end position="270"/>
    </location>
</feature>
<feature type="compositionally biased region" description="Basic and acidic residues" evidence="1">
    <location>
        <begin position="121"/>
        <end position="134"/>
    </location>
</feature>
<evidence type="ECO:0000313" key="2">
    <source>
        <dbReference type="EMBL" id="KAK6181668.1"/>
    </source>
</evidence>
<feature type="region of interest" description="Disordered" evidence="1">
    <location>
        <begin position="86"/>
        <end position="141"/>
    </location>
</feature>
<evidence type="ECO:0000256" key="1">
    <source>
        <dbReference type="SAM" id="MobiDB-lite"/>
    </source>
</evidence>